<organism evidence="1 2">
    <name type="scientific">Rhizobium paknamense</name>
    <dbReference type="NCBI Taxonomy" id="1206817"/>
    <lineage>
        <taxon>Bacteria</taxon>
        <taxon>Pseudomonadati</taxon>
        <taxon>Pseudomonadota</taxon>
        <taxon>Alphaproteobacteria</taxon>
        <taxon>Hyphomicrobiales</taxon>
        <taxon>Rhizobiaceae</taxon>
        <taxon>Rhizobium/Agrobacterium group</taxon>
        <taxon>Rhizobium</taxon>
    </lineage>
</organism>
<comment type="caution">
    <text evidence="1">The sequence shown here is derived from an EMBL/GenBank/DDBJ whole genome shotgun (WGS) entry which is preliminary data.</text>
</comment>
<evidence type="ECO:0000313" key="1">
    <source>
        <dbReference type="EMBL" id="MDQ0454970.1"/>
    </source>
</evidence>
<gene>
    <name evidence="1" type="ORF">QO005_001300</name>
</gene>
<evidence type="ECO:0000313" key="2">
    <source>
        <dbReference type="Proteomes" id="UP001235269"/>
    </source>
</evidence>
<protein>
    <recommendedName>
        <fullName evidence="3">PAS domain-containing protein</fullName>
    </recommendedName>
</protein>
<reference evidence="1 2" key="1">
    <citation type="submission" date="2023-07" db="EMBL/GenBank/DDBJ databases">
        <title>Genomic Encyclopedia of Type Strains, Phase IV (KMG-IV): sequencing the most valuable type-strain genomes for metagenomic binning, comparative biology and taxonomic classification.</title>
        <authorList>
            <person name="Goeker M."/>
        </authorList>
    </citation>
    <scope>NUCLEOTIDE SEQUENCE [LARGE SCALE GENOMIC DNA]</scope>
    <source>
        <strain evidence="1 2">DSM 100301</strain>
    </source>
</reference>
<accession>A0ABU0IBY1</accession>
<proteinExistence type="predicted"/>
<evidence type="ECO:0008006" key="3">
    <source>
        <dbReference type="Google" id="ProtNLM"/>
    </source>
</evidence>
<dbReference type="Proteomes" id="UP001235269">
    <property type="component" value="Unassembled WGS sequence"/>
</dbReference>
<keyword evidence="2" id="KW-1185">Reference proteome</keyword>
<dbReference type="EMBL" id="JAUSWH010000003">
    <property type="protein sequence ID" value="MDQ0454970.1"/>
    <property type="molecule type" value="Genomic_DNA"/>
</dbReference>
<dbReference type="RefSeq" id="WP_307157175.1">
    <property type="nucleotide sequence ID" value="NZ_JAUSWH010000003.1"/>
</dbReference>
<name>A0ABU0IBY1_9HYPH</name>
<sequence>MFKILTALDPKADLTTGLVADNDDYPAIAPYAAVEEWTSDLANGVLKLGPRAVALHGLSLPECGLLSLTRCYEAEDRGHILSIFEQAATTPSSFCFSATIVNSGFRYPVFCLGRSLERLTDPCPPSSLMQALAGEPHRVSLPLSSVSPLDMLRPPVEVIRGIFVFPHFTAPPAGDDQRVMD</sequence>